<dbReference type="SUPFAM" id="SSF53218">
    <property type="entry name" value="Molybdenum cofactor biosynthesis proteins"/>
    <property type="match status" value="2"/>
</dbReference>
<dbReference type="Gene3D" id="2.40.340.10">
    <property type="entry name" value="MoeA, C-terminal, domain IV"/>
    <property type="match status" value="1"/>
</dbReference>
<dbReference type="InterPro" id="IPR036425">
    <property type="entry name" value="MoaB/Mog-like_dom_sf"/>
</dbReference>
<comment type="function">
    <text evidence="5">Catalyzes two steps in the biosynthesis of the molybdenum cofactor. In the first step, molybdopterin is adenylated. Subsequently, molybdate is inserted into adenylated molybdopterin and AMP is released.</text>
</comment>
<dbReference type="Gene3D" id="3.90.105.10">
    <property type="entry name" value="Molybdopterin biosynthesis moea protein, domain 2"/>
    <property type="match status" value="1"/>
</dbReference>
<dbReference type="InterPro" id="IPR038987">
    <property type="entry name" value="MoeA-like"/>
</dbReference>
<dbReference type="EMBL" id="JH711586">
    <property type="protein sequence ID" value="EIW76267.1"/>
    <property type="molecule type" value="Genomic_DNA"/>
</dbReference>
<comment type="similarity">
    <text evidence="3">In the C-terminal section; belongs to the MoeA family.</text>
</comment>
<evidence type="ECO:0000256" key="2">
    <source>
        <dbReference type="ARBA" id="ARBA00007589"/>
    </source>
</evidence>
<dbReference type="PANTHER" id="PTHR10192:SF5">
    <property type="entry name" value="GEPHYRIN"/>
    <property type="match status" value="1"/>
</dbReference>
<keyword evidence="9" id="KW-1185">Reference proteome</keyword>
<dbReference type="PROSITE" id="PS01079">
    <property type="entry name" value="MOCF_BIOSYNTHESIS_2"/>
    <property type="match status" value="1"/>
</dbReference>
<organism evidence="8 9">
    <name type="scientific">Coniophora puteana (strain RWD-64-598)</name>
    <name type="common">Brown rot fungus</name>
    <dbReference type="NCBI Taxonomy" id="741705"/>
    <lineage>
        <taxon>Eukaryota</taxon>
        <taxon>Fungi</taxon>
        <taxon>Dikarya</taxon>
        <taxon>Basidiomycota</taxon>
        <taxon>Agaricomycotina</taxon>
        <taxon>Agaricomycetes</taxon>
        <taxon>Agaricomycetidae</taxon>
        <taxon>Boletales</taxon>
        <taxon>Coniophorineae</taxon>
        <taxon>Coniophoraceae</taxon>
        <taxon>Coniophora</taxon>
    </lineage>
</organism>
<dbReference type="Pfam" id="PF00994">
    <property type="entry name" value="MoCF_biosynth"/>
    <property type="match status" value="2"/>
</dbReference>
<dbReference type="SUPFAM" id="SSF63882">
    <property type="entry name" value="MoeA N-terminal region -like"/>
    <property type="match status" value="1"/>
</dbReference>
<evidence type="ECO:0000256" key="4">
    <source>
        <dbReference type="ARBA" id="ARBA00023150"/>
    </source>
</evidence>
<dbReference type="GO" id="GO:0046872">
    <property type="term" value="F:metal ion binding"/>
    <property type="evidence" value="ECO:0007669"/>
    <property type="project" value="UniProtKB-UniRule"/>
</dbReference>
<keyword evidence="4 5" id="KW-0501">Molybdenum cofactor biosynthesis</keyword>
<keyword evidence="5" id="KW-0479">Metal-binding</keyword>
<evidence type="ECO:0000256" key="3">
    <source>
        <dbReference type="ARBA" id="ARBA00008339"/>
    </source>
</evidence>
<dbReference type="InterPro" id="IPR005111">
    <property type="entry name" value="MoeA_C_domain_IV"/>
</dbReference>
<evidence type="ECO:0000256" key="6">
    <source>
        <dbReference type="SAM" id="MobiDB-lite"/>
    </source>
</evidence>
<evidence type="ECO:0000259" key="7">
    <source>
        <dbReference type="SMART" id="SM00852"/>
    </source>
</evidence>
<dbReference type="PANTHER" id="PTHR10192">
    <property type="entry name" value="MOLYBDOPTERIN BIOSYNTHESIS PROTEIN"/>
    <property type="match status" value="1"/>
</dbReference>
<evidence type="ECO:0000313" key="8">
    <source>
        <dbReference type="EMBL" id="EIW76267.1"/>
    </source>
</evidence>
<dbReference type="GO" id="GO:0061598">
    <property type="term" value="F:molybdopterin adenylyltransferase activity"/>
    <property type="evidence" value="ECO:0007669"/>
    <property type="project" value="UniProtKB-UniRule"/>
</dbReference>
<dbReference type="InterPro" id="IPR008284">
    <property type="entry name" value="MoCF_biosynth_CS"/>
</dbReference>
<evidence type="ECO:0000313" key="9">
    <source>
        <dbReference type="Proteomes" id="UP000053558"/>
    </source>
</evidence>
<dbReference type="GeneID" id="19210859"/>
<keyword evidence="5" id="KW-0500">Molybdenum</keyword>
<dbReference type="SUPFAM" id="SSF63867">
    <property type="entry name" value="MoeA C-terminal domain-like"/>
    <property type="match status" value="1"/>
</dbReference>
<evidence type="ECO:0000256" key="5">
    <source>
        <dbReference type="RuleBase" id="RU365090"/>
    </source>
</evidence>
<dbReference type="Gene3D" id="3.40.980.10">
    <property type="entry name" value="MoaB/Mog-like domain"/>
    <property type="match status" value="2"/>
</dbReference>
<comment type="similarity">
    <text evidence="2">In the N-terminal section; belongs to the MoaB/Mog family.</text>
</comment>
<name>A0A5M3MB34_CONPW</name>
<dbReference type="FunFam" id="3.40.980.10:FF:000001">
    <property type="entry name" value="Molybdopterin molybdenumtransferase"/>
    <property type="match status" value="1"/>
</dbReference>
<sequence>MTSPATVAVLTVSDSISAQGDDKQDKSGELAQTIATNNGFQVARKEVVSDNINEIRAHVKRWSSSADSEHVDWIITTGGTGFGVKDCTPEAISPLVEREASGLVHLMLSTSARHTPLGLLSRPVAGTIGSTLVTTLPGSPKAVSQILEGFFEQGLIHHVLDLLRGGSGKTLHSQMQGQGGSHGHHHHNHGHGHGHGHAHHHGHGHVAPKPRTNFSHDPSMPATARHRVSPYPIISLEDALQHIFNETEGLGTEKVTVDVMNSNGNASLIGSVLAEDVYAPTEVPSTKTTSVDGYALRSTDPPGVYKVLTSNTHPLNKELPQGTVFRINTGGPLPAGTDTVIMVEDTEIVSTIKDADGKDVEEDEIKTLAQVPEAENVRHPGSDVRKGDLVLAKGAVITSVGGEIGTLHFVGRKEVEVFRRPVIGVMSTGNEIDDLFNRNPEKKEEGWPEIWDTNRPSLMATASEMGFAVKDYGIVQDTIDAVVNALKSAFSTTDIVITTGGTSMGSTDLLKPVIERYFDGAIHFGRVAIKPGKPTTFASCTYADRRKYIFMLPGNPASALVTFHVFVVPALRKMSGWRHDQCQLPRIRVKLLDPMRLDPRVEFHRVTISVTRNGEFLARSTGGQRSSRMASLSRANGLVVLPQKTENGPTELAKGETADAIILGELQTEPST</sequence>
<gene>
    <name evidence="8" type="ORF">CONPUDRAFT_84906</name>
</gene>
<comment type="pathway">
    <text evidence="1 5">Cofactor biosynthesis; molybdopterin biosynthesis.</text>
</comment>
<feature type="domain" description="MoaB/Mog" evidence="7">
    <location>
        <begin position="424"/>
        <end position="573"/>
    </location>
</feature>
<dbReference type="CDD" id="cd00887">
    <property type="entry name" value="MoeA"/>
    <property type="match status" value="1"/>
</dbReference>
<dbReference type="GO" id="GO:0005524">
    <property type="term" value="F:ATP binding"/>
    <property type="evidence" value="ECO:0007669"/>
    <property type="project" value="UniProtKB-UniRule"/>
</dbReference>
<evidence type="ECO:0000256" key="1">
    <source>
        <dbReference type="ARBA" id="ARBA00005046"/>
    </source>
</evidence>
<dbReference type="InterPro" id="IPR036135">
    <property type="entry name" value="MoeA_linker/N_sf"/>
</dbReference>
<dbReference type="OrthoDB" id="4349954at2759"/>
<feature type="region of interest" description="Disordered" evidence="6">
    <location>
        <begin position="168"/>
        <end position="221"/>
    </location>
</feature>
<dbReference type="KEGG" id="cput:CONPUDRAFT_84906"/>
<dbReference type="InterPro" id="IPR005110">
    <property type="entry name" value="MoeA_linker/N"/>
</dbReference>
<comment type="catalytic activity">
    <reaction evidence="5">
        <text>adenylyl-molybdopterin + molybdate = Mo-molybdopterin + AMP + H(+)</text>
        <dbReference type="Rhea" id="RHEA:35047"/>
        <dbReference type="ChEBI" id="CHEBI:15378"/>
        <dbReference type="ChEBI" id="CHEBI:36264"/>
        <dbReference type="ChEBI" id="CHEBI:62727"/>
        <dbReference type="ChEBI" id="CHEBI:71302"/>
        <dbReference type="ChEBI" id="CHEBI:456215"/>
    </reaction>
</comment>
<comment type="similarity">
    <text evidence="5">Belongs to the MoeA family.</text>
</comment>
<dbReference type="RefSeq" id="XP_007773516.1">
    <property type="nucleotide sequence ID" value="XM_007775326.1"/>
</dbReference>
<dbReference type="AlphaFoldDB" id="A0A5M3MB34"/>
<dbReference type="Pfam" id="PF03454">
    <property type="entry name" value="MoeA_C"/>
    <property type="match status" value="1"/>
</dbReference>
<dbReference type="Proteomes" id="UP000053558">
    <property type="component" value="Unassembled WGS sequence"/>
</dbReference>
<dbReference type="InterPro" id="IPR036688">
    <property type="entry name" value="MoeA_C_domain_IV_sf"/>
</dbReference>
<dbReference type="SMART" id="SM00852">
    <property type="entry name" value="MoCF_biosynth"/>
    <property type="match status" value="2"/>
</dbReference>
<keyword evidence="5" id="KW-0460">Magnesium</keyword>
<feature type="domain" description="MoaB/Mog" evidence="7">
    <location>
        <begin position="8"/>
        <end position="158"/>
    </location>
</feature>
<dbReference type="InterPro" id="IPR001453">
    <property type="entry name" value="MoaB/Mog_dom"/>
</dbReference>
<comment type="catalytic activity">
    <reaction evidence="5">
        <text>molybdopterin + ATP + H(+) = adenylyl-molybdopterin + diphosphate</text>
        <dbReference type="Rhea" id="RHEA:31331"/>
        <dbReference type="ChEBI" id="CHEBI:15378"/>
        <dbReference type="ChEBI" id="CHEBI:30616"/>
        <dbReference type="ChEBI" id="CHEBI:33019"/>
        <dbReference type="ChEBI" id="CHEBI:58698"/>
        <dbReference type="ChEBI" id="CHEBI:62727"/>
    </reaction>
</comment>
<dbReference type="GO" id="GO:0005829">
    <property type="term" value="C:cytosol"/>
    <property type="evidence" value="ECO:0007669"/>
    <property type="project" value="TreeGrafter"/>
</dbReference>
<dbReference type="NCBIfam" id="TIGR00177">
    <property type="entry name" value="molyb_syn"/>
    <property type="match status" value="2"/>
</dbReference>
<dbReference type="Pfam" id="PF03453">
    <property type="entry name" value="MoeA_N"/>
    <property type="match status" value="1"/>
</dbReference>
<keyword evidence="5" id="KW-0808">Transferase</keyword>
<reference evidence="9" key="1">
    <citation type="journal article" date="2012" name="Science">
        <title>The Paleozoic origin of enzymatic lignin decomposition reconstructed from 31 fungal genomes.</title>
        <authorList>
            <person name="Floudas D."/>
            <person name="Binder M."/>
            <person name="Riley R."/>
            <person name="Barry K."/>
            <person name="Blanchette R.A."/>
            <person name="Henrissat B."/>
            <person name="Martinez A.T."/>
            <person name="Otillar R."/>
            <person name="Spatafora J.W."/>
            <person name="Yadav J.S."/>
            <person name="Aerts A."/>
            <person name="Benoit I."/>
            <person name="Boyd A."/>
            <person name="Carlson A."/>
            <person name="Copeland A."/>
            <person name="Coutinho P.M."/>
            <person name="de Vries R.P."/>
            <person name="Ferreira P."/>
            <person name="Findley K."/>
            <person name="Foster B."/>
            <person name="Gaskell J."/>
            <person name="Glotzer D."/>
            <person name="Gorecki P."/>
            <person name="Heitman J."/>
            <person name="Hesse C."/>
            <person name="Hori C."/>
            <person name="Igarashi K."/>
            <person name="Jurgens J.A."/>
            <person name="Kallen N."/>
            <person name="Kersten P."/>
            <person name="Kohler A."/>
            <person name="Kuees U."/>
            <person name="Kumar T.K.A."/>
            <person name="Kuo A."/>
            <person name="LaButti K."/>
            <person name="Larrondo L.F."/>
            <person name="Lindquist E."/>
            <person name="Ling A."/>
            <person name="Lombard V."/>
            <person name="Lucas S."/>
            <person name="Lundell T."/>
            <person name="Martin R."/>
            <person name="McLaughlin D.J."/>
            <person name="Morgenstern I."/>
            <person name="Morin E."/>
            <person name="Murat C."/>
            <person name="Nagy L.G."/>
            <person name="Nolan M."/>
            <person name="Ohm R.A."/>
            <person name="Patyshakuliyeva A."/>
            <person name="Rokas A."/>
            <person name="Ruiz-Duenas F.J."/>
            <person name="Sabat G."/>
            <person name="Salamov A."/>
            <person name="Samejima M."/>
            <person name="Schmutz J."/>
            <person name="Slot J.C."/>
            <person name="St John F."/>
            <person name="Stenlid J."/>
            <person name="Sun H."/>
            <person name="Sun S."/>
            <person name="Syed K."/>
            <person name="Tsang A."/>
            <person name="Wiebenga A."/>
            <person name="Young D."/>
            <person name="Pisabarro A."/>
            <person name="Eastwood D.C."/>
            <person name="Martin F."/>
            <person name="Cullen D."/>
            <person name="Grigoriev I.V."/>
            <person name="Hibbett D.S."/>
        </authorList>
    </citation>
    <scope>NUCLEOTIDE SEQUENCE [LARGE SCALE GENOMIC DNA]</scope>
    <source>
        <strain evidence="9">RWD-64-598 SS2</strain>
    </source>
</reference>
<dbReference type="GO" id="GO:0061599">
    <property type="term" value="F:molybdopterin molybdotransferase activity"/>
    <property type="evidence" value="ECO:0007669"/>
    <property type="project" value="UniProtKB-UniRule"/>
</dbReference>
<dbReference type="UniPathway" id="UPA00344"/>
<dbReference type="OMA" id="ESPYPMI"/>
<protein>
    <submittedName>
        <fullName evidence="8">Molybdenum cofactor biosynthesis protein</fullName>
    </submittedName>
</protein>
<dbReference type="Gene3D" id="2.170.190.11">
    <property type="entry name" value="Molybdopterin biosynthesis moea protein, domain 3"/>
    <property type="match status" value="1"/>
</dbReference>
<proteinExistence type="inferred from homology"/>
<dbReference type="CDD" id="cd00886">
    <property type="entry name" value="MogA_MoaB"/>
    <property type="match status" value="1"/>
</dbReference>
<feature type="compositionally biased region" description="Basic residues" evidence="6">
    <location>
        <begin position="182"/>
        <end position="208"/>
    </location>
</feature>
<comment type="caution">
    <text evidence="8">The sequence shown here is derived from an EMBL/GenBank/DDBJ whole genome shotgun (WGS) entry which is preliminary data.</text>
</comment>
<dbReference type="GO" id="GO:0006777">
    <property type="term" value="P:Mo-molybdopterin cofactor biosynthetic process"/>
    <property type="evidence" value="ECO:0007669"/>
    <property type="project" value="UniProtKB-UniRule"/>
</dbReference>
<accession>A0A5M3MB34</accession>
<comment type="cofactor">
    <cofactor evidence="5">
        <name>Mg(2+)</name>
        <dbReference type="ChEBI" id="CHEBI:18420"/>
    </cofactor>
</comment>